<dbReference type="PROSITE" id="PS50001">
    <property type="entry name" value="SH2"/>
    <property type="match status" value="1"/>
</dbReference>
<dbReference type="InterPro" id="IPR051184">
    <property type="entry name" value="Tyrosine-phos_adapter"/>
</dbReference>
<dbReference type="InterPro" id="IPR001452">
    <property type="entry name" value="SH3_domain"/>
</dbReference>
<dbReference type="Proteomes" id="UP000695022">
    <property type="component" value="Unplaced"/>
</dbReference>
<dbReference type="Pfam" id="PF07653">
    <property type="entry name" value="SH3_2"/>
    <property type="match status" value="1"/>
</dbReference>
<dbReference type="SUPFAM" id="SSF50044">
    <property type="entry name" value="SH3-domain"/>
    <property type="match status" value="1"/>
</dbReference>
<evidence type="ECO:0000313" key="9">
    <source>
        <dbReference type="RefSeq" id="XP_014663114.1"/>
    </source>
</evidence>
<evidence type="ECO:0000256" key="2">
    <source>
        <dbReference type="ARBA" id="ARBA00022999"/>
    </source>
</evidence>
<dbReference type="CDD" id="cd11758">
    <property type="entry name" value="SH3_CRK_N"/>
    <property type="match status" value="1"/>
</dbReference>
<feature type="domain" description="SH3" evidence="7">
    <location>
        <begin position="107"/>
        <end position="167"/>
    </location>
</feature>
<dbReference type="PRINTS" id="PR00401">
    <property type="entry name" value="SH2DOMAIN"/>
</dbReference>
<evidence type="ECO:0000256" key="4">
    <source>
        <dbReference type="PROSITE-ProRule" id="PRU00192"/>
    </source>
</evidence>
<keyword evidence="2 3" id="KW-0727">SH2 domain</keyword>
<keyword evidence="1 4" id="KW-0728">SH3 domain</keyword>
<dbReference type="SMART" id="SM00252">
    <property type="entry name" value="SH2"/>
    <property type="match status" value="1"/>
</dbReference>
<dbReference type="Pfam" id="PF00018">
    <property type="entry name" value="SH3_1"/>
    <property type="match status" value="1"/>
</dbReference>
<dbReference type="Gene3D" id="3.30.505.10">
    <property type="entry name" value="SH2 domain"/>
    <property type="match status" value="1"/>
</dbReference>
<reference evidence="9 10" key="1">
    <citation type="submission" date="2025-05" db="UniProtKB">
        <authorList>
            <consortium name="RefSeq"/>
        </authorList>
    </citation>
    <scope>IDENTIFICATION</scope>
</reference>
<dbReference type="SMART" id="SM00326">
    <property type="entry name" value="SH3"/>
    <property type="match status" value="2"/>
</dbReference>
<organism evidence="8 9">
    <name type="scientific">Priapulus caudatus</name>
    <name type="common">Priapulid worm</name>
    <dbReference type="NCBI Taxonomy" id="37621"/>
    <lineage>
        <taxon>Eukaryota</taxon>
        <taxon>Metazoa</taxon>
        <taxon>Ecdysozoa</taxon>
        <taxon>Scalidophora</taxon>
        <taxon>Priapulida</taxon>
        <taxon>Priapulimorpha</taxon>
        <taxon>Priapulimorphida</taxon>
        <taxon>Priapulidae</taxon>
        <taxon>Priapulus</taxon>
    </lineage>
</organism>
<protein>
    <submittedName>
        <fullName evidence="9 10">Adapter molecule Crk-like</fullName>
    </submittedName>
</protein>
<dbReference type="RefSeq" id="XP_014663114.1">
    <property type="nucleotide sequence ID" value="XM_014807628.1"/>
</dbReference>
<feature type="region of interest" description="Disordered" evidence="5">
    <location>
        <begin position="179"/>
        <end position="203"/>
    </location>
</feature>
<dbReference type="PANTHER" id="PTHR19969:SF5">
    <property type="entry name" value="CRK-LIKE PROTEIN"/>
    <property type="match status" value="1"/>
</dbReference>
<dbReference type="InterPro" id="IPR036860">
    <property type="entry name" value="SH2_dom_sf"/>
</dbReference>
<sequence>MAGSFDPNDKNSWYFGAMGRDETNRILLGEREAGVFLVRDSSTIPGDYVLSVKEDNKVSHYIVNKIQVEEQVKFRIGDQVFPDFPSLLRFYKLHYLDTTPLIQPATKKSEKVIARYDFDGRDPDDLPFRKGEVLEIVSKDEQQWWTARNMHGQTGSIPVNYVQKFDETQEQLAQRLSYQQQQQQQQSLTPTRNSIGSPESRLPSVERKLPALARVKQARNPCAYDNTQLKLEVGEVIKVLEMNLSGQWKGELNGKVGHFPFTHVEFIDDNENEEDTGC</sequence>
<evidence type="ECO:0000256" key="5">
    <source>
        <dbReference type="SAM" id="MobiDB-lite"/>
    </source>
</evidence>
<dbReference type="SUPFAM" id="SSF55550">
    <property type="entry name" value="SH2 domain"/>
    <property type="match status" value="1"/>
</dbReference>
<dbReference type="InterPro" id="IPR035457">
    <property type="entry name" value="CRK_SH3_N"/>
</dbReference>
<dbReference type="PROSITE" id="PS50002">
    <property type="entry name" value="SH3"/>
    <property type="match status" value="2"/>
</dbReference>
<feature type="domain" description="SH3" evidence="7">
    <location>
        <begin position="208"/>
        <end position="269"/>
    </location>
</feature>
<evidence type="ECO:0000256" key="1">
    <source>
        <dbReference type="ARBA" id="ARBA00022443"/>
    </source>
</evidence>
<gene>
    <name evidence="9 10" type="primary">LOC106805830</name>
</gene>
<name>A0ABM1DT43_PRICU</name>
<feature type="compositionally biased region" description="Polar residues" evidence="5">
    <location>
        <begin position="187"/>
        <end position="197"/>
    </location>
</feature>
<evidence type="ECO:0000259" key="7">
    <source>
        <dbReference type="PROSITE" id="PS50002"/>
    </source>
</evidence>
<evidence type="ECO:0000259" key="6">
    <source>
        <dbReference type="PROSITE" id="PS50001"/>
    </source>
</evidence>
<dbReference type="Pfam" id="PF00017">
    <property type="entry name" value="SH2"/>
    <property type="match status" value="1"/>
</dbReference>
<dbReference type="InterPro" id="IPR000980">
    <property type="entry name" value="SH2"/>
</dbReference>
<dbReference type="InterPro" id="IPR036028">
    <property type="entry name" value="SH3-like_dom_sf"/>
</dbReference>
<dbReference type="Gene3D" id="2.30.30.40">
    <property type="entry name" value="SH3 Domains"/>
    <property type="match status" value="2"/>
</dbReference>
<keyword evidence="8" id="KW-1185">Reference proteome</keyword>
<dbReference type="PANTHER" id="PTHR19969">
    <property type="entry name" value="SH2-SH3 ADAPTOR PROTEIN-RELATED"/>
    <property type="match status" value="1"/>
</dbReference>
<proteinExistence type="predicted"/>
<dbReference type="PRINTS" id="PR00452">
    <property type="entry name" value="SH3DOMAIN"/>
</dbReference>
<accession>A0ABM1DT43</accession>
<dbReference type="RefSeq" id="XP_014663183.1">
    <property type="nucleotide sequence ID" value="XM_014807697.1"/>
</dbReference>
<dbReference type="CDD" id="cd09926">
    <property type="entry name" value="SH2_CRK_like"/>
    <property type="match status" value="1"/>
</dbReference>
<dbReference type="GeneID" id="106805830"/>
<evidence type="ECO:0000256" key="3">
    <source>
        <dbReference type="PROSITE-ProRule" id="PRU00191"/>
    </source>
</evidence>
<evidence type="ECO:0000313" key="10">
    <source>
        <dbReference type="RefSeq" id="XP_014663183.1"/>
    </source>
</evidence>
<evidence type="ECO:0000313" key="8">
    <source>
        <dbReference type="Proteomes" id="UP000695022"/>
    </source>
</evidence>
<feature type="domain" description="SH2" evidence="6">
    <location>
        <begin position="13"/>
        <end position="105"/>
    </location>
</feature>